<gene>
    <name evidence="6" type="ORF">TCHU04912_LOCUS3133</name>
</gene>
<evidence type="ECO:0000313" key="6">
    <source>
        <dbReference type="EMBL" id="CAD9200900.1"/>
    </source>
</evidence>
<dbReference type="Gene3D" id="3.90.1720.30">
    <property type="entry name" value="PPPDE domains"/>
    <property type="match status" value="1"/>
</dbReference>
<organism evidence="6">
    <name type="scientific">Tetraselmis chuii</name>
    <dbReference type="NCBI Taxonomy" id="63592"/>
    <lineage>
        <taxon>Eukaryota</taxon>
        <taxon>Viridiplantae</taxon>
        <taxon>Chlorophyta</taxon>
        <taxon>core chlorophytes</taxon>
        <taxon>Chlorodendrophyceae</taxon>
        <taxon>Chlorodendrales</taxon>
        <taxon>Chlorodendraceae</taxon>
        <taxon>Tetraselmis</taxon>
    </lineage>
</organism>
<evidence type="ECO:0000256" key="4">
    <source>
        <dbReference type="SAM" id="MobiDB-lite"/>
    </source>
</evidence>
<comment type="similarity">
    <text evidence="1">Belongs to the DeSI family.</text>
</comment>
<proteinExistence type="inferred from homology"/>
<evidence type="ECO:0000256" key="3">
    <source>
        <dbReference type="ARBA" id="ARBA00022801"/>
    </source>
</evidence>
<dbReference type="SMART" id="SM01179">
    <property type="entry name" value="DUF862"/>
    <property type="match status" value="1"/>
</dbReference>
<dbReference type="InterPro" id="IPR008580">
    <property type="entry name" value="PPPDE_dom"/>
</dbReference>
<sequence>MEVTLHIYDVTNTTNEQANAVIMRVNNVTRDFAMGGVFHGAVEVNGKEWSYGYCDAGSGVYACLPKLNPQYTYRESIPMGVTALSLAQINEVLQELRQDWAGNMYDLLGRNCCHFSEEFCKLLGVGPVPAWVNRFACGAESAVNVVQATVTQIQWLGASISNAWTSAVSAASALTGPEPPHDQGVLTVVDDNPRPPSRPHSSSSGKAGSRVGAVPAGAGINSPAPARRTLGPRLSEARVASEEPITWTGV</sequence>
<evidence type="ECO:0000256" key="2">
    <source>
        <dbReference type="ARBA" id="ARBA00022670"/>
    </source>
</evidence>
<dbReference type="InterPro" id="IPR042266">
    <property type="entry name" value="PPPDE_sf"/>
</dbReference>
<dbReference type="GO" id="GO:0016579">
    <property type="term" value="P:protein deubiquitination"/>
    <property type="evidence" value="ECO:0007669"/>
    <property type="project" value="TreeGrafter"/>
</dbReference>
<evidence type="ECO:0000259" key="5">
    <source>
        <dbReference type="PROSITE" id="PS51858"/>
    </source>
</evidence>
<dbReference type="PANTHER" id="PTHR12378">
    <property type="entry name" value="DESUMOYLATING ISOPEPTIDASE"/>
    <property type="match status" value="1"/>
</dbReference>
<reference evidence="6" key="1">
    <citation type="submission" date="2021-01" db="EMBL/GenBank/DDBJ databases">
        <authorList>
            <person name="Corre E."/>
            <person name="Pelletier E."/>
            <person name="Niang G."/>
            <person name="Scheremetjew M."/>
            <person name="Finn R."/>
            <person name="Kale V."/>
            <person name="Holt S."/>
            <person name="Cochrane G."/>
            <person name="Meng A."/>
            <person name="Brown T."/>
            <person name="Cohen L."/>
        </authorList>
    </citation>
    <scope>NUCLEOTIDE SEQUENCE</scope>
    <source>
        <strain evidence="6">PLY429</strain>
    </source>
</reference>
<dbReference type="GO" id="GO:0101005">
    <property type="term" value="F:deubiquitinase activity"/>
    <property type="evidence" value="ECO:0007669"/>
    <property type="project" value="TreeGrafter"/>
</dbReference>
<feature type="domain" description="PPPDE" evidence="5">
    <location>
        <begin position="1"/>
        <end position="154"/>
    </location>
</feature>
<evidence type="ECO:0000256" key="1">
    <source>
        <dbReference type="ARBA" id="ARBA00008140"/>
    </source>
</evidence>
<dbReference type="EMBL" id="HBGG01006432">
    <property type="protein sequence ID" value="CAD9200900.1"/>
    <property type="molecule type" value="Transcribed_RNA"/>
</dbReference>
<protein>
    <recommendedName>
        <fullName evidence="5">PPPDE domain-containing protein</fullName>
    </recommendedName>
</protein>
<dbReference type="AlphaFoldDB" id="A0A7S1SMJ2"/>
<feature type="region of interest" description="Disordered" evidence="4">
    <location>
        <begin position="173"/>
        <end position="250"/>
    </location>
</feature>
<dbReference type="Pfam" id="PF05903">
    <property type="entry name" value="Peptidase_C97"/>
    <property type="match status" value="1"/>
</dbReference>
<keyword evidence="3" id="KW-0378">Hydrolase</keyword>
<dbReference type="PANTHER" id="PTHR12378:SF9">
    <property type="entry name" value="OS06G0107000 PROTEIN"/>
    <property type="match status" value="1"/>
</dbReference>
<name>A0A7S1SMJ2_9CHLO</name>
<dbReference type="GO" id="GO:0006508">
    <property type="term" value="P:proteolysis"/>
    <property type="evidence" value="ECO:0007669"/>
    <property type="project" value="UniProtKB-KW"/>
</dbReference>
<dbReference type="PROSITE" id="PS51858">
    <property type="entry name" value="PPPDE"/>
    <property type="match status" value="1"/>
</dbReference>
<accession>A0A7S1SMJ2</accession>
<keyword evidence="2" id="KW-0645">Protease</keyword>